<proteinExistence type="inferred from homology"/>
<feature type="binding site" evidence="12">
    <location>
        <position position="162"/>
    </location>
    <ligand>
        <name>GTP</name>
        <dbReference type="ChEBI" id="CHEBI:37565"/>
    </ligand>
</feature>
<dbReference type="EC" id="4.1.99.22" evidence="1 12"/>
<evidence type="ECO:0000256" key="4">
    <source>
        <dbReference type="ARBA" id="ARBA00022723"/>
    </source>
</evidence>
<dbReference type="Gene3D" id="3.20.20.70">
    <property type="entry name" value="Aldolase class I"/>
    <property type="match status" value="1"/>
</dbReference>
<feature type="domain" description="Radical SAM core" evidence="14">
    <location>
        <begin position="6"/>
        <end position="226"/>
    </location>
</feature>
<dbReference type="InterPro" id="IPR013785">
    <property type="entry name" value="Aldolase_TIM"/>
</dbReference>
<feature type="binding site" evidence="12">
    <location>
        <position position="70"/>
    </location>
    <ligand>
        <name>GTP</name>
        <dbReference type="ChEBI" id="CHEBI:37565"/>
    </ligand>
</feature>
<evidence type="ECO:0000313" key="15">
    <source>
        <dbReference type="EMBL" id="MCF6138410.1"/>
    </source>
</evidence>
<evidence type="ECO:0000256" key="13">
    <source>
        <dbReference type="SAM" id="MobiDB-lite"/>
    </source>
</evidence>
<evidence type="ECO:0000313" key="16">
    <source>
        <dbReference type="Proteomes" id="UP001649381"/>
    </source>
</evidence>
<gene>
    <name evidence="12 15" type="primary">moaA</name>
    <name evidence="15" type="ORF">L2716_11785</name>
</gene>
<dbReference type="InterPro" id="IPR000385">
    <property type="entry name" value="MoaA_NifB_PqqE_Fe-S-bd_CS"/>
</dbReference>
<protein>
    <recommendedName>
        <fullName evidence="1 12">GTP 3',8-cyclase</fullName>
        <ecNumber evidence="1 12">4.1.99.22</ecNumber>
    </recommendedName>
    <alternativeName>
        <fullName evidence="12">Molybdenum cofactor biosynthesis protein A</fullName>
    </alternativeName>
</protein>
<comment type="catalytic activity">
    <reaction evidence="11 12">
        <text>GTP + AH2 + S-adenosyl-L-methionine = (8S)-3',8-cyclo-7,8-dihydroguanosine 5'-triphosphate + 5'-deoxyadenosine + L-methionine + A + H(+)</text>
        <dbReference type="Rhea" id="RHEA:49576"/>
        <dbReference type="ChEBI" id="CHEBI:13193"/>
        <dbReference type="ChEBI" id="CHEBI:15378"/>
        <dbReference type="ChEBI" id="CHEBI:17319"/>
        <dbReference type="ChEBI" id="CHEBI:17499"/>
        <dbReference type="ChEBI" id="CHEBI:37565"/>
        <dbReference type="ChEBI" id="CHEBI:57844"/>
        <dbReference type="ChEBI" id="CHEBI:59789"/>
        <dbReference type="ChEBI" id="CHEBI:131766"/>
        <dbReference type="EC" id="4.1.99.22"/>
    </reaction>
</comment>
<dbReference type="CDD" id="cd21117">
    <property type="entry name" value="Twitch_MoaA"/>
    <property type="match status" value="1"/>
</dbReference>
<evidence type="ECO:0000256" key="7">
    <source>
        <dbReference type="ARBA" id="ARBA00023014"/>
    </source>
</evidence>
<evidence type="ECO:0000256" key="5">
    <source>
        <dbReference type="ARBA" id="ARBA00022741"/>
    </source>
</evidence>
<dbReference type="InterPro" id="IPR013483">
    <property type="entry name" value="MoaA"/>
</dbReference>
<keyword evidence="9 12" id="KW-0501">Molybdenum cofactor biosynthesis</keyword>
<keyword evidence="7 12" id="KW-0411">Iron-sulfur</keyword>
<evidence type="ECO:0000256" key="8">
    <source>
        <dbReference type="ARBA" id="ARBA00023134"/>
    </source>
</evidence>
<keyword evidence="5 12" id="KW-0547">Nucleotide-binding</keyword>
<dbReference type="EMBL" id="JAKIJS010000001">
    <property type="protein sequence ID" value="MCF6138410.1"/>
    <property type="molecule type" value="Genomic_DNA"/>
</dbReference>
<accession>A0ABS9H3M7</accession>
<feature type="binding site" evidence="12">
    <location>
        <position position="263"/>
    </location>
    <ligand>
        <name>[4Fe-4S] cluster</name>
        <dbReference type="ChEBI" id="CHEBI:49883"/>
        <label>2</label>
        <note>4Fe-4S-substrate</note>
    </ligand>
</feature>
<reference evidence="15 16" key="1">
    <citation type="submission" date="2022-01" db="EMBL/GenBank/DDBJ databases">
        <title>Alkalihalobacillus sp. EGI L200015, a novel bacterium isolated from a salt lake sediment.</title>
        <authorList>
            <person name="Gao L."/>
            <person name="Fang B.-Z."/>
            <person name="Li W.-J."/>
        </authorList>
    </citation>
    <scope>NUCLEOTIDE SEQUENCE [LARGE SCALE GENOMIC DNA]</scope>
    <source>
        <strain evidence="15 16">KCTC 12718</strain>
    </source>
</reference>
<dbReference type="PROSITE" id="PS51918">
    <property type="entry name" value="RADICAL_SAM"/>
    <property type="match status" value="1"/>
</dbReference>
<dbReference type="RefSeq" id="WP_236334850.1">
    <property type="nucleotide sequence ID" value="NZ_JAKIJS010000001.1"/>
</dbReference>
<feature type="binding site" evidence="12">
    <location>
        <position position="74"/>
    </location>
    <ligand>
        <name>S-adenosyl-L-methionine</name>
        <dbReference type="ChEBI" id="CHEBI:59789"/>
    </ligand>
</feature>
<feature type="binding site" evidence="12">
    <location>
        <begin position="265"/>
        <end position="267"/>
    </location>
    <ligand>
        <name>GTP</name>
        <dbReference type="ChEBI" id="CHEBI:37565"/>
    </ligand>
</feature>
<dbReference type="SFLD" id="SFLDG01386">
    <property type="entry name" value="main_SPASM_domain-containing"/>
    <property type="match status" value="1"/>
</dbReference>
<evidence type="ECO:0000256" key="11">
    <source>
        <dbReference type="ARBA" id="ARBA00048697"/>
    </source>
</evidence>
<dbReference type="SUPFAM" id="SSF102114">
    <property type="entry name" value="Radical SAM enzymes"/>
    <property type="match status" value="1"/>
</dbReference>
<feature type="binding site" evidence="12">
    <location>
        <position position="277"/>
    </location>
    <ligand>
        <name>[4Fe-4S] cluster</name>
        <dbReference type="ChEBI" id="CHEBI:49883"/>
        <label>2</label>
        <note>4Fe-4S-substrate</note>
    </ligand>
</feature>
<comment type="subunit">
    <text evidence="12">Monomer and homodimer.</text>
</comment>
<evidence type="ECO:0000256" key="3">
    <source>
        <dbReference type="ARBA" id="ARBA00022691"/>
    </source>
</evidence>
<evidence type="ECO:0000256" key="2">
    <source>
        <dbReference type="ARBA" id="ARBA00022485"/>
    </source>
</evidence>
<dbReference type="PROSITE" id="PS01305">
    <property type="entry name" value="MOAA_NIFB_PQQE"/>
    <property type="match status" value="1"/>
</dbReference>
<feature type="binding site" evidence="12">
    <location>
        <position position="260"/>
    </location>
    <ligand>
        <name>[4Fe-4S] cluster</name>
        <dbReference type="ChEBI" id="CHEBI:49883"/>
        <label>2</label>
        <note>4Fe-4S-substrate</note>
    </ligand>
</feature>
<dbReference type="SFLD" id="SFLDS00029">
    <property type="entry name" value="Radical_SAM"/>
    <property type="match status" value="1"/>
</dbReference>
<organism evidence="15 16">
    <name type="scientific">Pseudalkalibacillus berkeleyi</name>
    <dbReference type="NCBI Taxonomy" id="1069813"/>
    <lineage>
        <taxon>Bacteria</taxon>
        <taxon>Bacillati</taxon>
        <taxon>Bacillota</taxon>
        <taxon>Bacilli</taxon>
        <taxon>Bacillales</taxon>
        <taxon>Fictibacillaceae</taxon>
        <taxon>Pseudalkalibacillus</taxon>
    </lineage>
</organism>
<dbReference type="Pfam" id="PF06463">
    <property type="entry name" value="Mob_synth_C"/>
    <property type="match status" value="1"/>
</dbReference>
<dbReference type="NCBIfam" id="NF001199">
    <property type="entry name" value="PRK00164.2-1"/>
    <property type="match status" value="1"/>
</dbReference>
<feature type="binding site" evidence="12">
    <location>
        <position position="125"/>
    </location>
    <ligand>
        <name>S-adenosyl-L-methionine</name>
        <dbReference type="ChEBI" id="CHEBI:59789"/>
    </ligand>
</feature>
<feature type="binding site" evidence="12">
    <location>
        <position position="22"/>
    </location>
    <ligand>
        <name>[4Fe-4S] cluster</name>
        <dbReference type="ChEBI" id="CHEBI:49883"/>
        <label>1</label>
        <note>4Fe-4S-S-AdoMet</note>
    </ligand>
</feature>
<dbReference type="InterPro" id="IPR007197">
    <property type="entry name" value="rSAM"/>
</dbReference>
<dbReference type="Proteomes" id="UP001649381">
    <property type="component" value="Unassembled WGS sequence"/>
</dbReference>
<dbReference type="SFLD" id="SFLDG01067">
    <property type="entry name" value="SPASM/twitch_domain_containing"/>
    <property type="match status" value="1"/>
</dbReference>
<keyword evidence="2 12" id="KW-0004">4Fe-4S</keyword>
<dbReference type="GO" id="GO:0061798">
    <property type="term" value="F:GTP 3',8'-cyclase activity"/>
    <property type="evidence" value="ECO:0007669"/>
    <property type="project" value="UniProtKB-EC"/>
</dbReference>
<dbReference type="SMART" id="SM00729">
    <property type="entry name" value="Elp3"/>
    <property type="match status" value="1"/>
</dbReference>
<feature type="region of interest" description="Disordered" evidence="13">
    <location>
        <begin position="313"/>
        <end position="335"/>
    </location>
</feature>
<dbReference type="InterPro" id="IPR058240">
    <property type="entry name" value="rSAM_sf"/>
</dbReference>
<comment type="similarity">
    <text evidence="12">Belongs to the radical SAM superfamily. MoaA family.</text>
</comment>
<keyword evidence="3 12" id="KW-0949">S-adenosyl-L-methionine</keyword>
<feature type="binding site" evidence="12">
    <location>
        <position position="26"/>
    </location>
    <ligand>
        <name>[4Fe-4S] cluster</name>
        <dbReference type="ChEBI" id="CHEBI:49883"/>
        <label>1</label>
        <note>4Fe-4S-S-AdoMet</note>
    </ligand>
</feature>
<evidence type="ECO:0000256" key="1">
    <source>
        <dbReference type="ARBA" id="ARBA00012167"/>
    </source>
</evidence>
<evidence type="ECO:0000256" key="10">
    <source>
        <dbReference type="ARBA" id="ARBA00023239"/>
    </source>
</evidence>
<dbReference type="SFLD" id="SFLDG01383">
    <property type="entry name" value="cyclic_pyranopterin_phosphate"/>
    <property type="match status" value="1"/>
</dbReference>
<dbReference type="NCBIfam" id="TIGR02666">
    <property type="entry name" value="moaA"/>
    <property type="match status" value="1"/>
</dbReference>
<feature type="binding site" evidence="12">
    <location>
        <position position="196"/>
    </location>
    <ligand>
        <name>S-adenosyl-L-methionine</name>
        <dbReference type="ChEBI" id="CHEBI:59789"/>
    </ligand>
</feature>
<feature type="binding site" evidence="12">
    <location>
        <position position="29"/>
    </location>
    <ligand>
        <name>[4Fe-4S] cluster</name>
        <dbReference type="ChEBI" id="CHEBI:49883"/>
        <label>1</label>
        <note>4Fe-4S-S-AdoMet</note>
    </ligand>
</feature>
<dbReference type="InterPro" id="IPR010505">
    <property type="entry name" value="MoaA_twitch"/>
</dbReference>
<keyword evidence="16" id="KW-1185">Reference proteome</keyword>
<dbReference type="InterPro" id="IPR040064">
    <property type="entry name" value="MoaA-like"/>
</dbReference>
<keyword evidence="10 12" id="KW-0456">Lyase</keyword>
<dbReference type="PANTHER" id="PTHR22960:SF0">
    <property type="entry name" value="MOLYBDENUM COFACTOR BIOSYNTHESIS PROTEIN 1"/>
    <property type="match status" value="1"/>
</dbReference>
<dbReference type="PANTHER" id="PTHR22960">
    <property type="entry name" value="MOLYBDOPTERIN COFACTOR SYNTHESIS PROTEIN A"/>
    <property type="match status" value="1"/>
</dbReference>
<feature type="binding site" evidence="12">
    <location>
        <position position="15"/>
    </location>
    <ligand>
        <name>GTP</name>
        <dbReference type="ChEBI" id="CHEBI:37565"/>
    </ligand>
</feature>
<dbReference type="HAMAP" id="MF_01225_B">
    <property type="entry name" value="MoaA_B"/>
    <property type="match status" value="1"/>
</dbReference>
<comment type="caution">
    <text evidence="15">The sequence shown here is derived from an EMBL/GenBank/DDBJ whole genome shotgun (WGS) entry which is preliminary data.</text>
</comment>
<dbReference type="CDD" id="cd01335">
    <property type="entry name" value="Radical_SAM"/>
    <property type="match status" value="1"/>
</dbReference>
<dbReference type="Pfam" id="PF04055">
    <property type="entry name" value="Radical_SAM"/>
    <property type="match status" value="1"/>
</dbReference>
<dbReference type="InterPro" id="IPR006638">
    <property type="entry name" value="Elp3/MiaA/NifB-like_rSAM"/>
</dbReference>
<evidence type="ECO:0000256" key="6">
    <source>
        <dbReference type="ARBA" id="ARBA00023004"/>
    </source>
</evidence>
<comment type="pathway">
    <text evidence="12">Cofactor biosynthesis; molybdopterin biosynthesis.</text>
</comment>
<keyword evidence="6 12" id="KW-0408">Iron</keyword>
<evidence type="ECO:0000256" key="9">
    <source>
        <dbReference type="ARBA" id="ARBA00023150"/>
    </source>
</evidence>
<evidence type="ECO:0000259" key="14">
    <source>
        <dbReference type="PROSITE" id="PS51918"/>
    </source>
</evidence>
<name>A0ABS9H3M7_9BACL</name>
<keyword evidence="4 12" id="KW-0479">Metal-binding</keyword>
<sequence>MNVLDQLQRPLRDLRISVTDRCNFRCHYCMPPEVFGPDYEFLKKNMLLSFEEITRLTTLFQKRSGIKKVRITGGEPLMRRDLPILIAQLSSIEGIEDIAMTTNGSLLPKYADQLKEAGLDRVTISLDTLDDERFKKINGRNVSVDTVLKGIEAAKSAGLGIKMNMVVQKGINDQDIIPMAEYFKDQGHILRFIEYMDVGNSNGWKMDDVFSKQEIINRVNEVIPIEPVEPNYEGEVATRYRYKGSEGEIGIISSVTDAFCSSCNRARLSAEGKLYTCLFSSKGHDLRGPLRNGKNDEEMMQLIRDIWTKRSDRYSEERTSQTKRDSKVEMSHIGG</sequence>
<comment type="cofactor">
    <cofactor evidence="12">
        <name>[4Fe-4S] cluster</name>
        <dbReference type="ChEBI" id="CHEBI:49883"/>
    </cofactor>
    <text evidence="12">Binds 2 [4Fe-4S] clusters. Binds 1 [4Fe-4S] cluster coordinated with 3 cysteines and an exchangeable S-adenosyl-L-methionine and 1 [4Fe-4S] cluster coordinated with 3 cysteines and the GTP-derived substrate.</text>
</comment>
<feature type="binding site" evidence="12">
    <location>
        <position position="101"/>
    </location>
    <ligand>
        <name>GTP</name>
        <dbReference type="ChEBI" id="CHEBI:37565"/>
    </ligand>
</feature>
<dbReference type="InterPro" id="IPR050105">
    <property type="entry name" value="MoCo_biosynth_MoaA/MoaC"/>
</dbReference>
<feature type="binding site" evidence="12">
    <location>
        <position position="28"/>
    </location>
    <ligand>
        <name>S-adenosyl-L-methionine</name>
        <dbReference type="ChEBI" id="CHEBI:59789"/>
    </ligand>
</feature>
<keyword evidence="8 12" id="KW-0342">GTP-binding</keyword>
<comment type="function">
    <text evidence="12">Catalyzes the cyclization of GTP to (8S)-3',8-cyclo-7,8-dihydroguanosine 5'-triphosphate.</text>
</comment>
<evidence type="ECO:0000256" key="12">
    <source>
        <dbReference type="HAMAP-Rule" id="MF_01225"/>
    </source>
</evidence>